<dbReference type="EMBL" id="KJ769134">
    <property type="protein sequence ID" value="AID69657.1"/>
    <property type="molecule type" value="Genomic_DNA"/>
</dbReference>
<dbReference type="InterPro" id="IPR001638">
    <property type="entry name" value="Solute-binding_3/MltF_N"/>
</dbReference>
<evidence type="ECO:0000256" key="3">
    <source>
        <dbReference type="ARBA" id="ARBA00022729"/>
    </source>
</evidence>
<evidence type="ECO:0000256" key="1">
    <source>
        <dbReference type="ARBA" id="ARBA00010333"/>
    </source>
</evidence>
<dbReference type="GO" id="GO:0006865">
    <property type="term" value="P:amino acid transport"/>
    <property type="evidence" value="ECO:0007669"/>
    <property type="project" value="TreeGrafter"/>
</dbReference>
<dbReference type="CDD" id="cd13692">
    <property type="entry name" value="PBP2_BztA"/>
    <property type="match status" value="1"/>
</dbReference>
<sequence length="357" mass="37750">MSPRPSLGFPSRLCGQLFSRLGAIAALVFTLATSSAMAQGPASTLEDVLARGFLKCGVSQGQPGFSIEAADGTWSGFDVEYCRAIAAAVLGDGDAVEFTPLAASQRFDALVGGEIDILSRNSTWTMGREAGLPIQFVGVTYYDGQAFMVRQSMGITSALELSNATICASAGTTTVLNLTDFFQSRNMSFELVTFDNVEDVVAAYDSQRCDAYASDTSGLFAQRLNLANPADHVVLPEVISKEPLSPAVRNGDPAWFNTARWVLFAIINAEELGLTSQSIEALRSSDDPATARFTGASGDVGQLLGLRADWAFQVVAQVGNYGEVFERTVGAGSPLGIGRGLNALWSDGGLIYAPPIR</sequence>
<gene>
    <name evidence="5" type="primary">hisJ</name>
</gene>
<protein>
    <submittedName>
        <fullName evidence="5">ABC-type amino acid transport/signal transduction systems, periplasmic component/domain protein</fullName>
    </submittedName>
</protein>
<comment type="similarity">
    <text evidence="1">Belongs to the bacterial solute-binding protein 3 family.</text>
</comment>
<feature type="domain" description="Solute-binding protein family 3/N-terminal" evidence="4">
    <location>
        <begin position="53"/>
        <end position="282"/>
    </location>
</feature>
<accession>A0A068FQ28</accession>
<evidence type="ECO:0000259" key="4">
    <source>
        <dbReference type="SMART" id="SM00062"/>
    </source>
</evidence>
<evidence type="ECO:0000313" key="5">
    <source>
        <dbReference type="EMBL" id="AID69657.1"/>
    </source>
</evidence>
<dbReference type="Gene3D" id="3.40.190.10">
    <property type="entry name" value="Periplasmic binding protein-like II"/>
    <property type="match status" value="2"/>
</dbReference>
<keyword evidence="3" id="KW-0732">Signal</keyword>
<proteinExistence type="inferred from homology"/>
<reference evidence="5" key="1">
    <citation type="submission" date="2014-04" db="EMBL/GenBank/DDBJ databases">
        <authorList>
            <person name="Felczykowska A."/>
            <person name="Dydecka A."/>
            <person name="Bohdanowicz M."/>
            <person name="Gasior T."/>
            <person name="Sobon M."/>
            <person name="Kobos J."/>
            <person name="Bloch S."/>
            <person name="Nejman-Falenczyk B."/>
            <person name="Wegrzyn G."/>
        </authorList>
    </citation>
    <scope>NUCLEOTIDE SEQUENCE</scope>
</reference>
<dbReference type="PANTHER" id="PTHR30085">
    <property type="entry name" value="AMINO ACID ABC TRANSPORTER PERMEASE"/>
    <property type="match status" value="1"/>
</dbReference>
<keyword evidence="2" id="KW-0813">Transport</keyword>
<evidence type="ECO:0000256" key="2">
    <source>
        <dbReference type="ARBA" id="ARBA00022448"/>
    </source>
</evidence>
<organism evidence="5">
    <name type="scientific">uncultured organism</name>
    <dbReference type="NCBI Taxonomy" id="155900"/>
    <lineage>
        <taxon>unclassified sequences</taxon>
        <taxon>environmental samples</taxon>
    </lineage>
</organism>
<dbReference type="InterPro" id="IPR051455">
    <property type="entry name" value="Bact_solute-bind_prot3"/>
</dbReference>
<dbReference type="PANTHER" id="PTHR30085:SF7">
    <property type="entry name" value="AMINO-ACID ABC TRANSPORTER-BINDING PROTEIN YHDW-RELATED"/>
    <property type="match status" value="1"/>
</dbReference>
<name>A0A068FQ28_9ZZZZ</name>
<dbReference type="Pfam" id="PF00497">
    <property type="entry name" value="SBP_bac_3"/>
    <property type="match status" value="1"/>
</dbReference>
<dbReference type="AlphaFoldDB" id="A0A068FQ28"/>
<dbReference type="SMART" id="SM00062">
    <property type="entry name" value="PBPb"/>
    <property type="match status" value="1"/>
</dbReference>
<dbReference type="SUPFAM" id="SSF53850">
    <property type="entry name" value="Periplasmic binding protein-like II"/>
    <property type="match status" value="1"/>
</dbReference>